<accession>A0A918QI99</accession>
<evidence type="ECO:0000313" key="2">
    <source>
        <dbReference type="EMBL" id="GGZ46282.1"/>
    </source>
</evidence>
<evidence type="ECO:0000256" key="1">
    <source>
        <dbReference type="SAM" id="MobiDB-lite"/>
    </source>
</evidence>
<organism evidence="2 3">
    <name type="scientific">Streptomyces inusitatus</name>
    <dbReference type="NCBI Taxonomy" id="68221"/>
    <lineage>
        <taxon>Bacteria</taxon>
        <taxon>Bacillati</taxon>
        <taxon>Actinomycetota</taxon>
        <taxon>Actinomycetes</taxon>
        <taxon>Kitasatosporales</taxon>
        <taxon>Streptomycetaceae</taxon>
        <taxon>Streptomyces</taxon>
    </lineage>
</organism>
<proteinExistence type="predicted"/>
<sequence length="67" mass="7249">MTAERLPRAPGSGGGPAVSRPAPVPREARFREREAYDEAREHGEVLPHVEVEETARIVVGVTRASTS</sequence>
<comment type="caution">
    <text evidence="2">The sequence shown here is derived from an EMBL/GenBank/DDBJ whole genome shotgun (WGS) entry which is preliminary data.</text>
</comment>
<dbReference type="AlphaFoldDB" id="A0A918QI99"/>
<gene>
    <name evidence="2" type="ORF">GCM10010387_45850</name>
</gene>
<name>A0A918QI99_9ACTN</name>
<dbReference type="Proteomes" id="UP000630936">
    <property type="component" value="Unassembled WGS sequence"/>
</dbReference>
<dbReference type="EMBL" id="BMWG01000016">
    <property type="protein sequence ID" value="GGZ46282.1"/>
    <property type="molecule type" value="Genomic_DNA"/>
</dbReference>
<reference evidence="2" key="2">
    <citation type="submission" date="2020-09" db="EMBL/GenBank/DDBJ databases">
        <authorList>
            <person name="Sun Q."/>
            <person name="Ohkuma M."/>
        </authorList>
    </citation>
    <scope>NUCLEOTIDE SEQUENCE</scope>
    <source>
        <strain evidence="2">JCM 4988</strain>
    </source>
</reference>
<protein>
    <submittedName>
        <fullName evidence="2">Uncharacterized protein</fullName>
    </submittedName>
</protein>
<evidence type="ECO:0000313" key="3">
    <source>
        <dbReference type="Proteomes" id="UP000630936"/>
    </source>
</evidence>
<feature type="region of interest" description="Disordered" evidence="1">
    <location>
        <begin position="1"/>
        <end position="30"/>
    </location>
</feature>
<reference evidence="2" key="1">
    <citation type="journal article" date="2014" name="Int. J. Syst. Evol. Microbiol.">
        <title>Complete genome sequence of Corynebacterium casei LMG S-19264T (=DSM 44701T), isolated from a smear-ripened cheese.</title>
        <authorList>
            <consortium name="US DOE Joint Genome Institute (JGI-PGF)"/>
            <person name="Walter F."/>
            <person name="Albersmeier A."/>
            <person name="Kalinowski J."/>
            <person name="Ruckert C."/>
        </authorList>
    </citation>
    <scope>NUCLEOTIDE SEQUENCE</scope>
    <source>
        <strain evidence="2">JCM 4988</strain>
    </source>
</reference>
<keyword evidence="3" id="KW-1185">Reference proteome</keyword>